<name>A0ABV1KA94_9PSEU</name>
<dbReference type="PANTHER" id="PTHR36435:SF1">
    <property type="entry name" value="CAAX AMINO TERMINAL PROTEASE FAMILY PROTEIN"/>
    <property type="match status" value="1"/>
</dbReference>
<dbReference type="Pfam" id="PF02517">
    <property type="entry name" value="Rce1-like"/>
    <property type="match status" value="1"/>
</dbReference>
<evidence type="ECO:0000313" key="3">
    <source>
        <dbReference type="EMBL" id="MEQ3551393.1"/>
    </source>
</evidence>
<keyword evidence="1" id="KW-0472">Membrane</keyword>
<evidence type="ECO:0000313" key="4">
    <source>
        <dbReference type="Proteomes" id="UP001494902"/>
    </source>
</evidence>
<feature type="transmembrane region" description="Helical" evidence="1">
    <location>
        <begin position="89"/>
        <end position="115"/>
    </location>
</feature>
<feature type="domain" description="CAAX prenyl protease 2/Lysostaphin resistance protein A-like" evidence="2">
    <location>
        <begin position="134"/>
        <end position="221"/>
    </location>
</feature>
<comment type="caution">
    <text evidence="3">The sequence shown here is derived from an EMBL/GenBank/DDBJ whole genome shotgun (WGS) entry which is preliminary data.</text>
</comment>
<protein>
    <submittedName>
        <fullName evidence="3">CPBP family intramembrane glutamic endopeptidase</fullName>
    </submittedName>
</protein>
<keyword evidence="4" id="KW-1185">Reference proteome</keyword>
<dbReference type="Proteomes" id="UP001494902">
    <property type="component" value="Unassembled WGS sequence"/>
</dbReference>
<proteinExistence type="predicted"/>
<organism evidence="3 4">
    <name type="scientific">Pseudonocardia nematodicida</name>
    <dbReference type="NCBI Taxonomy" id="1206997"/>
    <lineage>
        <taxon>Bacteria</taxon>
        <taxon>Bacillati</taxon>
        <taxon>Actinomycetota</taxon>
        <taxon>Actinomycetes</taxon>
        <taxon>Pseudonocardiales</taxon>
        <taxon>Pseudonocardiaceae</taxon>
        <taxon>Pseudonocardia</taxon>
    </lineage>
</organism>
<keyword evidence="1" id="KW-0812">Transmembrane</keyword>
<dbReference type="InterPro" id="IPR052710">
    <property type="entry name" value="CAAX_protease"/>
</dbReference>
<feature type="transmembrane region" description="Helical" evidence="1">
    <location>
        <begin position="168"/>
        <end position="196"/>
    </location>
</feature>
<evidence type="ECO:0000256" key="1">
    <source>
        <dbReference type="SAM" id="Phobius"/>
    </source>
</evidence>
<dbReference type="PANTHER" id="PTHR36435">
    <property type="entry name" value="SLR1288 PROTEIN"/>
    <property type="match status" value="1"/>
</dbReference>
<gene>
    <name evidence="3" type="ORF">WIS52_13025</name>
</gene>
<sequence length="233" mass="24126">MTGTQRNVRAAGVTTPGWPEIVVALAVLAVVAYGVGFLLRPLGLDPVVHGLLLSALSGVAGIAGFLAAVRLRVRSLAPFGLVRTSVRWMLLGVAGGVLTFLLSRVWGVVIYAAGWQPENIQQPYTDAGSAGVWSVVVSLLLLAVLTPIGEELTFRGVVTTALMRYGAVVAVVGSAVVFALMHGINAVFVTALIVGLVTAEMRRRSGSVWPGVAVHVVNNALAQAMALLVAAAL</sequence>
<feature type="transmembrane region" description="Helical" evidence="1">
    <location>
        <begin position="127"/>
        <end position="148"/>
    </location>
</feature>
<feature type="transmembrane region" description="Helical" evidence="1">
    <location>
        <begin position="51"/>
        <end position="69"/>
    </location>
</feature>
<dbReference type="EMBL" id="JBEDNQ010000005">
    <property type="protein sequence ID" value="MEQ3551393.1"/>
    <property type="molecule type" value="Genomic_DNA"/>
</dbReference>
<dbReference type="InterPro" id="IPR003675">
    <property type="entry name" value="Rce1/LyrA-like_dom"/>
</dbReference>
<accession>A0ABV1KA94</accession>
<feature type="transmembrane region" description="Helical" evidence="1">
    <location>
        <begin position="21"/>
        <end position="39"/>
    </location>
</feature>
<reference evidence="3 4" key="1">
    <citation type="submission" date="2024-03" db="EMBL/GenBank/DDBJ databases">
        <title>Draft genome sequence of Pseudonocardia nematodicida JCM 31783.</title>
        <authorList>
            <person name="Butdee W."/>
            <person name="Duangmal K."/>
        </authorList>
    </citation>
    <scope>NUCLEOTIDE SEQUENCE [LARGE SCALE GENOMIC DNA]</scope>
    <source>
        <strain evidence="3 4">JCM 31783</strain>
    </source>
</reference>
<evidence type="ECO:0000259" key="2">
    <source>
        <dbReference type="Pfam" id="PF02517"/>
    </source>
</evidence>
<feature type="transmembrane region" description="Helical" evidence="1">
    <location>
        <begin position="208"/>
        <end position="232"/>
    </location>
</feature>
<dbReference type="RefSeq" id="WP_349298473.1">
    <property type="nucleotide sequence ID" value="NZ_JBEDNQ010000005.1"/>
</dbReference>
<keyword evidence="1" id="KW-1133">Transmembrane helix</keyword>